<sequence length="348" mass="36334">MDVAGPGRVTRALRRYLVPAAAVLAVAGCSAPGSRLEAPDAVRVTPIGAIVHAPVWSYRSGALVALAPDRVVKVNGLADGRGDTVGSARLPGLGPNLQISPVDEGTALVSATDRQAVASIRLSDLVDTGTLSAGPRPSYLALDSGERMLLALSEDGATVTPVDLHRRTAWAPTVVNAGPQARLDGANRSREVEFHIYGPRGSAHYKGSSSPADETGADDEPVLAAAGDGTKVTRLYVARPGGRLVALDSRRDGSGSETVGSVDLGAPIRYLATDDTRIYAATDRQLVVLETRSFEGYANGTIPVLRRFDLPTRGAQGSAWSGIAVGPHRVYLTVRDRPEVVSVAKPQL</sequence>
<gene>
    <name evidence="2" type="ORF">C5F51_06010</name>
</gene>
<evidence type="ECO:0000256" key="1">
    <source>
        <dbReference type="SAM" id="MobiDB-lite"/>
    </source>
</evidence>
<evidence type="ECO:0000313" key="2">
    <source>
        <dbReference type="EMBL" id="PPJ31155.1"/>
    </source>
</evidence>
<keyword evidence="3" id="KW-1185">Reference proteome</keyword>
<dbReference type="AlphaFoldDB" id="A0A2S6ABL9"/>
<feature type="region of interest" description="Disordered" evidence="1">
    <location>
        <begin position="200"/>
        <end position="220"/>
    </location>
</feature>
<dbReference type="EMBL" id="PSZD01000003">
    <property type="protein sequence ID" value="PPJ31155.1"/>
    <property type="molecule type" value="Genomic_DNA"/>
</dbReference>
<accession>A0A2S6ABL9</accession>
<dbReference type="Proteomes" id="UP000238356">
    <property type="component" value="Unassembled WGS sequence"/>
</dbReference>
<reference evidence="2 3" key="1">
    <citation type="submission" date="2018-02" db="EMBL/GenBank/DDBJ databases">
        <title>8 Nocardia nova and 1 Nocardia cyriacigeorgica strain used for evolution to TMP-SMX.</title>
        <authorList>
            <person name="Mehta H."/>
            <person name="Weng J."/>
            <person name="Shamoo Y."/>
        </authorList>
    </citation>
    <scope>NUCLEOTIDE SEQUENCE [LARGE SCALE GENOMIC DNA]</scope>
    <source>
        <strain evidence="2 3">BAA2227</strain>
    </source>
</reference>
<name>A0A2S6ABL9_9NOCA</name>
<proteinExistence type="predicted"/>
<evidence type="ECO:0000313" key="3">
    <source>
        <dbReference type="Proteomes" id="UP000238356"/>
    </source>
</evidence>
<organism evidence="2 3">
    <name type="scientific">Nocardia nova</name>
    <dbReference type="NCBI Taxonomy" id="37330"/>
    <lineage>
        <taxon>Bacteria</taxon>
        <taxon>Bacillati</taxon>
        <taxon>Actinomycetota</taxon>
        <taxon>Actinomycetes</taxon>
        <taxon>Mycobacteriales</taxon>
        <taxon>Nocardiaceae</taxon>
        <taxon>Nocardia</taxon>
    </lineage>
</organism>
<comment type="caution">
    <text evidence="2">The sequence shown here is derived from an EMBL/GenBank/DDBJ whole genome shotgun (WGS) entry which is preliminary data.</text>
</comment>
<dbReference type="SUPFAM" id="SSF75011">
    <property type="entry name" value="3-carboxy-cis,cis-mucoante lactonizing enzyme"/>
    <property type="match status" value="1"/>
</dbReference>
<protein>
    <submittedName>
        <fullName evidence="2">Uncharacterized protein</fullName>
    </submittedName>
</protein>